<dbReference type="Pfam" id="PF13280">
    <property type="entry name" value="WYL"/>
    <property type="match status" value="1"/>
</dbReference>
<protein>
    <submittedName>
        <fullName evidence="4">Transcriptional regulator-like protein</fullName>
    </submittedName>
</protein>
<evidence type="ECO:0000313" key="5">
    <source>
        <dbReference type="EMBL" id="GLS05357.1"/>
    </source>
</evidence>
<evidence type="ECO:0000313" key="4">
    <source>
        <dbReference type="EMBL" id="BAK53907.1"/>
    </source>
</evidence>
<evidence type="ECO:0000256" key="2">
    <source>
        <dbReference type="ARBA" id="ARBA00023163"/>
    </source>
</evidence>
<keyword evidence="1" id="KW-0805">Transcription regulation</keyword>
<dbReference type="InterPro" id="IPR001034">
    <property type="entry name" value="DeoR_HTH"/>
</dbReference>
<dbReference type="Pfam" id="PF25583">
    <property type="entry name" value="WCX"/>
    <property type="match status" value="1"/>
</dbReference>
<dbReference type="PANTHER" id="PTHR34580">
    <property type="match status" value="1"/>
</dbReference>
<sequence>MSQKGTHDRLAHRLACTLILLNQGSKLTPKGLADKFNVSVKTARRDLDRLDAIGLQQDEQGRYFLPSYLLGKLTFHEIDRLIMLSGIKDLFPETGAGLLHDLFDHMAQNALLSDAQGARVSRCVEIRQAEAAVAERRRLDLRYRNGGAVDLYAGLAPYKVLFERGAWYLVAADGDQLKTFHFDKIRTLVLLDTHFQPDPAMLARIQAGDNLWSREALNEVLVAVDAEAADYFKRRTVLARQHIVQERADGSLVVSTEVIHPSQILPIVRYWIPHVRILDPQEMQVSLERQLRAYVGGVDA</sequence>
<gene>
    <name evidence="4" type="primary">csbD</name>
    <name evidence="5" type="ORF">GCM10007860_25080</name>
</gene>
<dbReference type="InterPro" id="IPR036390">
    <property type="entry name" value="WH_DNA-bd_sf"/>
</dbReference>
<dbReference type="PROSITE" id="PS51000">
    <property type="entry name" value="HTH_DEOR_2"/>
    <property type="match status" value="1"/>
</dbReference>
<dbReference type="GO" id="GO:0003700">
    <property type="term" value="F:DNA-binding transcription factor activity"/>
    <property type="evidence" value="ECO:0007669"/>
    <property type="project" value="InterPro"/>
</dbReference>
<reference evidence="4" key="1">
    <citation type="journal article" date="2012" name="J. Biosci. Bioeng.">
        <title>Isolation of genes coding for chitin-degrading enzymes in the novel chitinolytic bacterium, Chitiniphilus shinanonensis, and characterization of a gene coding for a family 19 chitinase.</title>
        <authorList>
            <person name="Huang L."/>
            <person name="Garbulewska E."/>
            <person name="Sato K."/>
            <person name="Kato Y."/>
            <person name="Nogawa M."/>
            <person name="Taguchi G."/>
            <person name="Shimosaka M."/>
        </authorList>
    </citation>
    <scope>NUCLEOTIDE SEQUENCE</scope>
    <source>
        <strain evidence="4">SAY3</strain>
    </source>
</reference>
<dbReference type="InterPro" id="IPR026881">
    <property type="entry name" value="WYL_dom"/>
</dbReference>
<evidence type="ECO:0000259" key="3">
    <source>
        <dbReference type="PROSITE" id="PS51000"/>
    </source>
</evidence>
<evidence type="ECO:0000256" key="1">
    <source>
        <dbReference type="ARBA" id="ARBA00023015"/>
    </source>
</evidence>
<proteinExistence type="predicted"/>
<feature type="domain" description="HTH deoR-type" evidence="3">
    <location>
        <begin position="10"/>
        <end position="65"/>
    </location>
</feature>
<dbReference type="EMBL" id="AB649130">
    <property type="protein sequence ID" value="BAK53907.1"/>
    <property type="molecule type" value="Genomic_DNA"/>
</dbReference>
<dbReference type="RefSeq" id="WP_018749676.1">
    <property type="nucleotide sequence ID" value="NZ_BSOZ01000043.1"/>
</dbReference>
<reference evidence="5" key="2">
    <citation type="journal article" date="2014" name="Int. J. Syst. Evol. Microbiol.">
        <title>Complete genome of a new Firmicutes species belonging to the dominant human colonic microbiota ('Ruminococcus bicirculans') reveals two chromosomes and a selective capacity to utilize plant glucans.</title>
        <authorList>
            <consortium name="NISC Comparative Sequencing Program"/>
            <person name="Wegmann U."/>
            <person name="Louis P."/>
            <person name="Goesmann A."/>
            <person name="Henrissat B."/>
            <person name="Duncan S.H."/>
            <person name="Flint H.J."/>
        </authorList>
    </citation>
    <scope>NUCLEOTIDE SEQUENCE</scope>
    <source>
        <strain evidence="5">NBRC 104970</strain>
    </source>
</reference>
<dbReference type="InterPro" id="IPR051534">
    <property type="entry name" value="CBASS_pafABC_assoc_protein"/>
</dbReference>
<dbReference type="SUPFAM" id="SSF46785">
    <property type="entry name" value="Winged helix' DNA-binding domain"/>
    <property type="match status" value="1"/>
</dbReference>
<organism evidence="4">
    <name type="scientific">Chitiniphilus shinanonensis</name>
    <dbReference type="NCBI Taxonomy" id="553088"/>
    <lineage>
        <taxon>Bacteria</taxon>
        <taxon>Pseudomonadati</taxon>
        <taxon>Pseudomonadota</taxon>
        <taxon>Betaproteobacteria</taxon>
        <taxon>Neisseriales</taxon>
        <taxon>Chitinibacteraceae</taxon>
        <taxon>Chitiniphilus</taxon>
    </lineage>
</organism>
<keyword evidence="2" id="KW-0804">Transcription</keyword>
<dbReference type="InterPro" id="IPR013196">
    <property type="entry name" value="HTH_11"/>
</dbReference>
<dbReference type="InterPro" id="IPR057727">
    <property type="entry name" value="WCX_dom"/>
</dbReference>
<accession>F8WSS0</accession>
<keyword evidence="6" id="KW-1185">Reference proteome</keyword>
<reference evidence="5" key="4">
    <citation type="submission" date="2023-01" db="EMBL/GenBank/DDBJ databases">
        <title>Draft genome sequence of Chitiniphilus shinanonensis strain NBRC 104970.</title>
        <authorList>
            <person name="Sun Q."/>
            <person name="Mori K."/>
        </authorList>
    </citation>
    <scope>NUCLEOTIDE SEQUENCE</scope>
    <source>
        <strain evidence="5">NBRC 104970</strain>
    </source>
</reference>
<dbReference type="AlphaFoldDB" id="F8WSS0"/>
<dbReference type="PROSITE" id="PS52050">
    <property type="entry name" value="WYL"/>
    <property type="match status" value="1"/>
</dbReference>
<dbReference type="EMBL" id="BSOZ01000043">
    <property type="protein sequence ID" value="GLS05357.1"/>
    <property type="molecule type" value="Genomic_DNA"/>
</dbReference>
<dbReference type="Proteomes" id="UP001156836">
    <property type="component" value="Unassembled WGS sequence"/>
</dbReference>
<reference evidence="6" key="3">
    <citation type="journal article" date="2019" name="Int. J. Syst. Evol. Microbiol.">
        <title>The Global Catalogue of Microorganisms (GCM) 10K type strain sequencing project: providing services to taxonomists for standard genome sequencing and annotation.</title>
        <authorList>
            <consortium name="The Broad Institute Genomics Platform"/>
            <consortium name="The Broad Institute Genome Sequencing Center for Infectious Disease"/>
            <person name="Wu L."/>
            <person name="Ma J."/>
        </authorList>
    </citation>
    <scope>NUCLEOTIDE SEQUENCE [LARGE SCALE GENOMIC DNA]</scope>
    <source>
        <strain evidence="6">NBRC 104970</strain>
    </source>
</reference>
<dbReference type="PANTHER" id="PTHR34580:SF1">
    <property type="entry name" value="PROTEIN PAFC"/>
    <property type="match status" value="1"/>
</dbReference>
<evidence type="ECO:0000313" key="6">
    <source>
        <dbReference type="Proteomes" id="UP001156836"/>
    </source>
</evidence>
<name>F8WSS0_9NEIS</name>
<dbReference type="Pfam" id="PF08279">
    <property type="entry name" value="HTH_11"/>
    <property type="match status" value="1"/>
</dbReference>